<evidence type="ECO:0000313" key="2">
    <source>
        <dbReference type="EMBL" id="MED6208446.1"/>
    </source>
</evidence>
<evidence type="ECO:0000313" key="3">
    <source>
        <dbReference type="Proteomes" id="UP001341840"/>
    </source>
</evidence>
<proteinExistence type="predicted"/>
<keyword evidence="3" id="KW-1185">Reference proteome</keyword>
<protein>
    <submittedName>
        <fullName evidence="2">Uncharacterized protein</fullName>
    </submittedName>
</protein>
<comment type="caution">
    <text evidence="2">The sequence shown here is derived from an EMBL/GenBank/DDBJ whole genome shotgun (WGS) entry which is preliminary data.</text>
</comment>
<feature type="region of interest" description="Disordered" evidence="1">
    <location>
        <begin position="68"/>
        <end position="138"/>
    </location>
</feature>
<reference evidence="2 3" key="1">
    <citation type="journal article" date="2023" name="Plants (Basel)">
        <title>Bridging the Gap: Combining Genomics and Transcriptomics Approaches to Understand Stylosanthes scabra, an Orphan Legume from the Brazilian Caatinga.</title>
        <authorList>
            <person name="Ferreira-Neto J.R.C."/>
            <person name="da Silva M.D."/>
            <person name="Binneck E."/>
            <person name="de Melo N.F."/>
            <person name="da Silva R.H."/>
            <person name="de Melo A.L.T.M."/>
            <person name="Pandolfi V."/>
            <person name="Bustamante F.O."/>
            <person name="Brasileiro-Vidal A.C."/>
            <person name="Benko-Iseppon A.M."/>
        </authorList>
    </citation>
    <scope>NUCLEOTIDE SEQUENCE [LARGE SCALE GENOMIC DNA]</scope>
    <source>
        <tissue evidence="2">Leaves</tissue>
    </source>
</reference>
<dbReference type="EMBL" id="JASCZI010241929">
    <property type="protein sequence ID" value="MED6208446.1"/>
    <property type="molecule type" value="Genomic_DNA"/>
</dbReference>
<sequence>MEMACRSGRVSDSFTGGSSTASFEEIGFEDDLFSTYIDVEKLNDRGGVSNGSVHARNPDPHLHLLHRTLDLRNQAAENKKKKKRRGGNTNGEEGEEEEEVVVAAQVKVTRKKKKNCRIQDLRNQAAGEQEVEEEAQRR</sequence>
<feature type="compositionally biased region" description="Acidic residues" evidence="1">
    <location>
        <begin position="129"/>
        <end position="138"/>
    </location>
</feature>
<dbReference type="Proteomes" id="UP001341840">
    <property type="component" value="Unassembled WGS sequence"/>
</dbReference>
<organism evidence="2 3">
    <name type="scientific">Stylosanthes scabra</name>
    <dbReference type="NCBI Taxonomy" id="79078"/>
    <lineage>
        <taxon>Eukaryota</taxon>
        <taxon>Viridiplantae</taxon>
        <taxon>Streptophyta</taxon>
        <taxon>Embryophyta</taxon>
        <taxon>Tracheophyta</taxon>
        <taxon>Spermatophyta</taxon>
        <taxon>Magnoliopsida</taxon>
        <taxon>eudicotyledons</taxon>
        <taxon>Gunneridae</taxon>
        <taxon>Pentapetalae</taxon>
        <taxon>rosids</taxon>
        <taxon>fabids</taxon>
        <taxon>Fabales</taxon>
        <taxon>Fabaceae</taxon>
        <taxon>Papilionoideae</taxon>
        <taxon>50 kb inversion clade</taxon>
        <taxon>dalbergioids sensu lato</taxon>
        <taxon>Dalbergieae</taxon>
        <taxon>Pterocarpus clade</taxon>
        <taxon>Stylosanthes</taxon>
    </lineage>
</organism>
<accession>A0ABU6YEW3</accession>
<evidence type="ECO:0000256" key="1">
    <source>
        <dbReference type="SAM" id="MobiDB-lite"/>
    </source>
</evidence>
<name>A0ABU6YEW3_9FABA</name>
<gene>
    <name evidence="2" type="ORF">PIB30_045173</name>
</gene>